<accession>A0A4Q7PHV1</accession>
<evidence type="ECO:0000313" key="5">
    <source>
        <dbReference type="Proteomes" id="UP000292262"/>
    </source>
</evidence>
<dbReference type="AlphaFoldDB" id="A0A4Q7PHV1"/>
<dbReference type="Proteomes" id="UP000292262">
    <property type="component" value="Unassembled WGS sequence"/>
</dbReference>
<keyword evidence="2" id="KW-0732">Signal</keyword>
<evidence type="ECO:0000313" key="4">
    <source>
        <dbReference type="EMBL" id="RZS99995.1"/>
    </source>
</evidence>
<dbReference type="PROSITE" id="PS51781">
    <property type="entry name" value="SH3B"/>
    <property type="match status" value="1"/>
</dbReference>
<sequence>MRSIFTFMLLVIATSVGYAQFSEQYAMAGKKLELRTGPGLEYNVVAEIPQGTQVYVINSGYGDWSTIQYKQTNGFVLTNLLTADSRIAEAERAAREAEAKKAAAKAAAEEAIRKAEEAAKRAIAEAERRKREAEAEQARAIAAAEAAKKNTSAAALKAQREAEETRRALEEARRRAAQNGDVASSPIESTTASYGANTPAETTTAAPTTVTRESKFASWEKKDYKSGETPKSFGKFKGEFDYKLDNYLKINVGKNTEVVVKLVKMGKTPADDKTIRVNYIKSNSTQFIRNIPEGEYYCVIAYGKDWRETNEGGKVIGTFTKNALYEKGQDILNFNAIKTDKGINIPSYTLSLDLMDNGTLGYDNNEDQDNISPDKFNEF</sequence>
<dbReference type="RefSeq" id="WP_130285802.1">
    <property type="nucleotide sequence ID" value="NZ_SGXE01000001.1"/>
</dbReference>
<evidence type="ECO:0000259" key="3">
    <source>
        <dbReference type="PROSITE" id="PS51781"/>
    </source>
</evidence>
<feature type="region of interest" description="Disordered" evidence="1">
    <location>
        <begin position="152"/>
        <end position="219"/>
    </location>
</feature>
<feature type="domain" description="SH3b" evidence="3">
    <location>
        <begin position="21"/>
        <end position="85"/>
    </location>
</feature>
<feature type="compositionally biased region" description="Low complexity" evidence="1">
    <location>
        <begin position="196"/>
        <end position="211"/>
    </location>
</feature>
<gene>
    <name evidence="4" type="ORF">EV197_1226</name>
</gene>
<dbReference type="InterPro" id="IPR003646">
    <property type="entry name" value="SH3-like_bac-type"/>
</dbReference>
<keyword evidence="5" id="KW-1185">Reference proteome</keyword>
<feature type="signal peptide" evidence="2">
    <location>
        <begin position="1"/>
        <end position="18"/>
    </location>
</feature>
<dbReference type="OrthoDB" id="1159017at2"/>
<feature type="chain" id="PRO_5020692080" description="SH3b domain-containing protein" evidence="2">
    <location>
        <begin position="19"/>
        <end position="379"/>
    </location>
</feature>
<evidence type="ECO:0000256" key="2">
    <source>
        <dbReference type="SAM" id="SignalP"/>
    </source>
</evidence>
<comment type="caution">
    <text evidence="4">The sequence shown here is derived from an EMBL/GenBank/DDBJ whole genome shotgun (WGS) entry which is preliminary data.</text>
</comment>
<reference evidence="4 5" key="1">
    <citation type="submission" date="2019-02" db="EMBL/GenBank/DDBJ databases">
        <title>Genomic Encyclopedia of Type Strains, Phase IV (KMG-IV): sequencing the most valuable type-strain genomes for metagenomic binning, comparative biology and taxonomic classification.</title>
        <authorList>
            <person name="Goeker M."/>
        </authorList>
    </citation>
    <scope>NUCLEOTIDE SEQUENCE [LARGE SCALE GENOMIC DNA]</scope>
    <source>
        <strain evidence="4 5">DSM 17196</strain>
    </source>
</reference>
<dbReference type="Pfam" id="PF08239">
    <property type="entry name" value="SH3_3"/>
    <property type="match status" value="1"/>
</dbReference>
<dbReference type="EMBL" id="SGXE01000001">
    <property type="protein sequence ID" value="RZS99995.1"/>
    <property type="molecule type" value="Genomic_DNA"/>
</dbReference>
<evidence type="ECO:0000256" key="1">
    <source>
        <dbReference type="SAM" id="MobiDB-lite"/>
    </source>
</evidence>
<protein>
    <recommendedName>
        <fullName evidence="3">SH3b domain-containing protein</fullName>
    </recommendedName>
</protein>
<proteinExistence type="predicted"/>
<feature type="compositionally biased region" description="Polar residues" evidence="1">
    <location>
        <begin position="186"/>
        <end position="195"/>
    </location>
</feature>
<dbReference type="SMART" id="SM00287">
    <property type="entry name" value="SH3b"/>
    <property type="match status" value="1"/>
</dbReference>
<feature type="compositionally biased region" description="Basic and acidic residues" evidence="1">
    <location>
        <begin position="158"/>
        <end position="174"/>
    </location>
</feature>
<organism evidence="4 5">
    <name type="scientific">Aquimarina brevivitae</name>
    <dbReference type="NCBI Taxonomy" id="323412"/>
    <lineage>
        <taxon>Bacteria</taxon>
        <taxon>Pseudomonadati</taxon>
        <taxon>Bacteroidota</taxon>
        <taxon>Flavobacteriia</taxon>
        <taxon>Flavobacteriales</taxon>
        <taxon>Flavobacteriaceae</taxon>
        <taxon>Aquimarina</taxon>
    </lineage>
</organism>
<dbReference type="Gene3D" id="2.30.30.40">
    <property type="entry name" value="SH3 Domains"/>
    <property type="match status" value="1"/>
</dbReference>
<name>A0A4Q7PHV1_9FLAO</name>